<keyword evidence="7" id="KW-1185">Reference proteome</keyword>
<dbReference type="EMBL" id="QLYX01000018">
    <property type="protein sequence ID" value="RAY11562.1"/>
    <property type="molecule type" value="Genomic_DNA"/>
</dbReference>
<dbReference type="InterPro" id="IPR049449">
    <property type="entry name" value="TesB_ACOT8-like_N"/>
</dbReference>
<organism evidence="6 7">
    <name type="scientific">Actinomadura craniellae</name>
    <dbReference type="NCBI Taxonomy" id="2231787"/>
    <lineage>
        <taxon>Bacteria</taxon>
        <taxon>Bacillati</taxon>
        <taxon>Actinomycetota</taxon>
        <taxon>Actinomycetes</taxon>
        <taxon>Streptosporangiales</taxon>
        <taxon>Thermomonosporaceae</taxon>
        <taxon>Actinomadura</taxon>
    </lineage>
</organism>
<feature type="region of interest" description="Disordered" evidence="3">
    <location>
        <begin position="1"/>
        <end position="27"/>
    </location>
</feature>
<sequence length="293" mass="32183">MVCTTHGSWSSEAPPVRPGGRNPVTDTSPLRTALDLEQRDGDLFVAAPDGFSQGRLFGGQVAAQALRAASRTIDGPRLVHSLHSYFLRPGQVAEPVRFEVARTRDGRAFSTRHVTAVQEGKPIFEMVASFHEPEPGEDWQPPAPPAVPPPEDLHPIRFPWLFGEDAPVEIRPVVTPDPDGFPLTHPFWARVTMPVGTEPDLHACLLTYLSDLVVVNAARSPESRVRYDSMMSLDHSLWFHRPPRTDQWLLYDMNSAAHVGARGLAQGSIRTTDGTLVASVAQEVLLRSSTGRP</sequence>
<proteinExistence type="inferred from homology"/>
<evidence type="ECO:0000256" key="3">
    <source>
        <dbReference type="SAM" id="MobiDB-lite"/>
    </source>
</evidence>
<evidence type="ECO:0000313" key="7">
    <source>
        <dbReference type="Proteomes" id="UP000251891"/>
    </source>
</evidence>
<evidence type="ECO:0000313" key="6">
    <source>
        <dbReference type="EMBL" id="RAY11562.1"/>
    </source>
</evidence>
<comment type="caution">
    <text evidence="6">The sequence shown here is derived from an EMBL/GenBank/DDBJ whole genome shotgun (WGS) entry which is preliminary data.</text>
</comment>
<reference evidence="6 7" key="1">
    <citation type="submission" date="2018-06" db="EMBL/GenBank/DDBJ databases">
        <title>Actinomadura craniellae sp. nov. isolated from marine sponge Craniella sp.</title>
        <authorList>
            <person name="Li L."/>
            <person name="Xu Q.H."/>
            <person name="Lin H.W."/>
            <person name="Lu Y.H."/>
        </authorList>
    </citation>
    <scope>NUCLEOTIDE SEQUENCE [LARGE SCALE GENOMIC DNA]</scope>
    <source>
        <strain evidence="6 7">LHW63021</strain>
    </source>
</reference>
<dbReference type="InterPro" id="IPR029069">
    <property type="entry name" value="HotDog_dom_sf"/>
</dbReference>
<evidence type="ECO:0000259" key="5">
    <source>
        <dbReference type="Pfam" id="PF13622"/>
    </source>
</evidence>
<dbReference type="CDD" id="cd03445">
    <property type="entry name" value="Thioesterase_II_repeat2"/>
    <property type="match status" value="1"/>
</dbReference>
<gene>
    <name evidence="6" type="ORF">DPM19_30135</name>
</gene>
<dbReference type="GO" id="GO:0047617">
    <property type="term" value="F:fatty acyl-CoA hydrolase activity"/>
    <property type="evidence" value="ECO:0007669"/>
    <property type="project" value="InterPro"/>
</dbReference>
<comment type="similarity">
    <text evidence="1">Belongs to the C/M/P thioester hydrolase family.</text>
</comment>
<keyword evidence="2" id="KW-0378">Hydrolase</keyword>
<evidence type="ECO:0000256" key="2">
    <source>
        <dbReference type="ARBA" id="ARBA00022801"/>
    </source>
</evidence>
<dbReference type="PANTHER" id="PTHR11066:SF34">
    <property type="entry name" value="ACYL-COENZYME A THIOESTERASE 8"/>
    <property type="match status" value="1"/>
</dbReference>
<dbReference type="Proteomes" id="UP000251891">
    <property type="component" value="Unassembled WGS sequence"/>
</dbReference>
<accession>A0A365GXN7</accession>
<evidence type="ECO:0000256" key="1">
    <source>
        <dbReference type="ARBA" id="ARBA00006538"/>
    </source>
</evidence>
<dbReference type="GO" id="GO:0009062">
    <property type="term" value="P:fatty acid catabolic process"/>
    <property type="evidence" value="ECO:0007669"/>
    <property type="project" value="TreeGrafter"/>
</dbReference>
<protein>
    <submittedName>
        <fullName evidence="6">Acyl-CoA thioesterase II</fullName>
    </submittedName>
</protein>
<dbReference type="InterPro" id="IPR003703">
    <property type="entry name" value="Acyl_CoA_thio"/>
</dbReference>
<feature type="domain" description="Acyl-CoA thioesterase-like N-terminal HotDog" evidence="5">
    <location>
        <begin position="48"/>
        <end position="131"/>
    </location>
</feature>
<dbReference type="Pfam" id="PF02551">
    <property type="entry name" value="Acyl_CoA_thio"/>
    <property type="match status" value="1"/>
</dbReference>
<evidence type="ECO:0000259" key="4">
    <source>
        <dbReference type="Pfam" id="PF02551"/>
    </source>
</evidence>
<feature type="domain" description="Acyl-CoA thioesterase 2 C-terminal" evidence="4">
    <location>
        <begin position="179"/>
        <end position="283"/>
    </location>
</feature>
<dbReference type="GO" id="GO:0006637">
    <property type="term" value="P:acyl-CoA metabolic process"/>
    <property type="evidence" value="ECO:0007669"/>
    <property type="project" value="InterPro"/>
</dbReference>
<name>A0A365GXN7_9ACTN</name>
<feature type="compositionally biased region" description="Polar residues" evidence="3">
    <location>
        <begin position="1"/>
        <end position="11"/>
    </location>
</feature>
<dbReference type="InterPro" id="IPR042171">
    <property type="entry name" value="Acyl-CoA_hotdog"/>
</dbReference>
<dbReference type="SUPFAM" id="SSF54637">
    <property type="entry name" value="Thioesterase/thiol ester dehydrase-isomerase"/>
    <property type="match status" value="2"/>
</dbReference>
<dbReference type="Gene3D" id="2.40.160.210">
    <property type="entry name" value="Acyl-CoA thioesterase, double hotdog domain"/>
    <property type="match status" value="1"/>
</dbReference>
<dbReference type="PANTHER" id="PTHR11066">
    <property type="entry name" value="ACYL-COA THIOESTERASE"/>
    <property type="match status" value="1"/>
</dbReference>
<dbReference type="CDD" id="cd03444">
    <property type="entry name" value="Thioesterase_II_repeat1"/>
    <property type="match status" value="1"/>
</dbReference>
<dbReference type="Pfam" id="PF13622">
    <property type="entry name" value="4HBT_3"/>
    <property type="match status" value="1"/>
</dbReference>
<dbReference type="InterPro" id="IPR025652">
    <property type="entry name" value="TesB_C"/>
</dbReference>
<dbReference type="AlphaFoldDB" id="A0A365GXN7"/>